<reference evidence="2" key="1">
    <citation type="submission" date="2020-08" db="EMBL/GenBank/DDBJ databases">
        <title>Multicomponent nature underlies the extraordinary mechanical properties of spider dragline silk.</title>
        <authorList>
            <person name="Kono N."/>
            <person name="Nakamura H."/>
            <person name="Mori M."/>
            <person name="Yoshida Y."/>
            <person name="Ohtoshi R."/>
            <person name="Malay A.D."/>
            <person name="Moran D.A.P."/>
            <person name="Tomita M."/>
            <person name="Numata K."/>
            <person name="Arakawa K."/>
        </authorList>
    </citation>
    <scope>NUCLEOTIDE SEQUENCE</scope>
</reference>
<dbReference type="PANTHER" id="PTHR37984">
    <property type="entry name" value="PROTEIN CBG26694"/>
    <property type="match status" value="1"/>
</dbReference>
<dbReference type="PANTHER" id="PTHR37984:SF5">
    <property type="entry name" value="PROTEIN NYNRIN-LIKE"/>
    <property type="match status" value="1"/>
</dbReference>
<organism evidence="2 3">
    <name type="scientific">Trichonephila clavipes</name>
    <name type="common">Golden silk orbweaver</name>
    <name type="synonym">Nephila clavipes</name>
    <dbReference type="NCBI Taxonomy" id="2585209"/>
    <lineage>
        <taxon>Eukaryota</taxon>
        <taxon>Metazoa</taxon>
        <taxon>Ecdysozoa</taxon>
        <taxon>Arthropoda</taxon>
        <taxon>Chelicerata</taxon>
        <taxon>Arachnida</taxon>
        <taxon>Araneae</taxon>
        <taxon>Araneomorphae</taxon>
        <taxon>Entelegynae</taxon>
        <taxon>Araneoidea</taxon>
        <taxon>Nephilidae</taxon>
        <taxon>Trichonephila</taxon>
    </lineage>
</organism>
<dbReference type="EMBL" id="BMAU01021243">
    <property type="protein sequence ID" value="GFY03835.1"/>
    <property type="molecule type" value="Genomic_DNA"/>
</dbReference>
<dbReference type="InterPro" id="IPR012337">
    <property type="entry name" value="RNaseH-like_sf"/>
</dbReference>
<feature type="compositionally biased region" description="Polar residues" evidence="1">
    <location>
        <begin position="203"/>
        <end position="213"/>
    </location>
</feature>
<dbReference type="SUPFAM" id="SSF53098">
    <property type="entry name" value="Ribonuclease H-like"/>
    <property type="match status" value="1"/>
</dbReference>
<dbReference type="InterPro" id="IPR036397">
    <property type="entry name" value="RNaseH_sf"/>
</dbReference>
<feature type="region of interest" description="Disordered" evidence="1">
    <location>
        <begin position="153"/>
        <end position="231"/>
    </location>
</feature>
<name>A0A8X6S3G2_TRICX</name>
<evidence type="ECO:0000313" key="2">
    <source>
        <dbReference type="EMBL" id="GFY03835.1"/>
    </source>
</evidence>
<feature type="compositionally biased region" description="Basic and acidic residues" evidence="1">
    <location>
        <begin position="589"/>
        <end position="621"/>
    </location>
</feature>
<feature type="compositionally biased region" description="Basic and acidic residues" evidence="1">
    <location>
        <begin position="186"/>
        <end position="199"/>
    </location>
</feature>
<comment type="caution">
    <text evidence="2">The sequence shown here is derived from an EMBL/GenBank/DDBJ whole genome shotgun (WGS) entry which is preliminary data.</text>
</comment>
<dbReference type="Gene3D" id="3.30.420.10">
    <property type="entry name" value="Ribonuclease H-like superfamily/Ribonuclease H"/>
    <property type="match status" value="1"/>
</dbReference>
<protein>
    <submittedName>
        <fullName evidence="2">Uncharacterized protein</fullName>
    </submittedName>
</protein>
<dbReference type="Proteomes" id="UP000887159">
    <property type="component" value="Unassembled WGS sequence"/>
</dbReference>
<dbReference type="InterPro" id="IPR050951">
    <property type="entry name" value="Retrovirus_Pol_polyprotein"/>
</dbReference>
<proteinExistence type="predicted"/>
<evidence type="ECO:0000256" key="1">
    <source>
        <dbReference type="SAM" id="MobiDB-lite"/>
    </source>
</evidence>
<keyword evidence="3" id="KW-1185">Reference proteome</keyword>
<dbReference type="GO" id="GO:0003676">
    <property type="term" value="F:nucleic acid binding"/>
    <property type="evidence" value="ECO:0007669"/>
    <property type="project" value="InterPro"/>
</dbReference>
<feature type="compositionally biased region" description="Basic and acidic residues" evidence="1">
    <location>
        <begin position="654"/>
        <end position="667"/>
    </location>
</feature>
<feature type="region of interest" description="Disordered" evidence="1">
    <location>
        <begin position="578"/>
        <end position="669"/>
    </location>
</feature>
<feature type="compositionally biased region" description="Polar residues" evidence="1">
    <location>
        <begin position="165"/>
        <end position="185"/>
    </location>
</feature>
<evidence type="ECO:0000313" key="3">
    <source>
        <dbReference type="Proteomes" id="UP000887159"/>
    </source>
</evidence>
<dbReference type="AlphaFoldDB" id="A0A8X6S3G2"/>
<accession>A0A8X6S3G2</accession>
<sequence length="687" mass="78937">MGRALDWYQIFGSTLVQNTATDFAQLKAALSKAFPAIQNKKELETRFYASQQRQNQEPTDFVYDLLKTHKKLELGMSEKALVDHIFVRLEPQVQDYVEVCNPQTAIQLLEVLAKFEERYSCKATLGSRNSVITWQDEVGMSVGCLMSGNNRGNWRNSEVVHRPNNGRNDYKGSNQNNRQGNQWFESRNRFQNDDRRFNDRGYQFSNRGQNDNFSRGDQRNRGSSENFSRGSRKQMGRLNVLKVNDINCDQTQSINQSQIQLSAICGSKIILDFDRKSLAIQESQVEDIKVDDGNLCVDLSETKLNVVANVSDNNTIESIIGEKVNCAIVRDLVLSSRDQLIEEQKKTDPELGHIYRYLENPEDSSVNAAICENWSRDFRLVEGLLFYAKYATSLGEIPQANKTERVNRDLVQMIANYVNEQHDTWDQFLREFAYAIRTAVNETTGKTPAELFLGRKLITPFQKLVMVSDGTEFAVGDIERLFEEARRNTETKHENCKKYYNRRRRDVQIKVNDWVFVATHPLSSATRKVVAKFKPKFEGPYRVLDVKNNNVVIWKAGKRLTINVDQVRIYRHRKCDETEIGTGNSDNGSLHDESSGFDRGQRRSNDSRDGKNKGPTIERKAQAGGPVHSRKGRERNDSPYIQERTRSSNKIARRGSDQQRQDQERRGTWTKKSLSLEVLVGNTNYKS</sequence>
<gene>
    <name evidence="2" type="primary">NCL1_34298</name>
    <name evidence="2" type="ORF">TNCV_1196151</name>
</gene>